<dbReference type="NCBIfam" id="NF010921">
    <property type="entry name" value="PRK14341.1"/>
    <property type="match status" value="1"/>
</dbReference>
<dbReference type="CDD" id="cd16444">
    <property type="entry name" value="LipB"/>
    <property type="match status" value="1"/>
</dbReference>
<evidence type="ECO:0000256" key="5">
    <source>
        <dbReference type="HAMAP-Rule" id="MF_00013"/>
    </source>
</evidence>
<proteinExistence type="inferred from homology"/>
<dbReference type="PANTHER" id="PTHR10993">
    <property type="entry name" value="OCTANOYLTRANSFERASE"/>
    <property type="match status" value="1"/>
</dbReference>
<evidence type="ECO:0000256" key="4">
    <source>
        <dbReference type="ARBA" id="ARBA00024732"/>
    </source>
</evidence>
<dbReference type="GO" id="GO:0033819">
    <property type="term" value="F:lipoyl(octanoyl) transferase activity"/>
    <property type="evidence" value="ECO:0007669"/>
    <property type="project" value="UniProtKB-EC"/>
</dbReference>
<dbReference type="GO" id="GO:0009249">
    <property type="term" value="P:protein lipoylation"/>
    <property type="evidence" value="ECO:0007669"/>
    <property type="project" value="InterPro"/>
</dbReference>
<feature type="domain" description="BPL/LPL catalytic" evidence="6">
    <location>
        <begin position="64"/>
        <end position="244"/>
    </location>
</feature>
<name>A0A917C0B1_9PROT</name>
<dbReference type="NCBIfam" id="NF010925">
    <property type="entry name" value="PRK14345.1"/>
    <property type="match status" value="1"/>
</dbReference>
<organism evidence="7 8">
    <name type="scientific">Terasakiella brassicae</name>
    <dbReference type="NCBI Taxonomy" id="1634917"/>
    <lineage>
        <taxon>Bacteria</taxon>
        <taxon>Pseudomonadati</taxon>
        <taxon>Pseudomonadota</taxon>
        <taxon>Alphaproteobacteria</taxon>
        <taxon>Rhodospirillales</taxon>
        <taxon>Terasakiellaceae</taxon>
        <taxon>Terasakiella</taxon>
    </lineage>
</organism>
<keyword evidence="8" id="KW-1185">Reference proteome</keyword>
<protein>
    <recommendedName>
        <fullName evidence="5">Octanoyltransferase</fullName>
        <ecNumber evidence="5">2.3.1.181</ecNumber>
    </recommendedName>
    <alternativeName>
        <fullName evidence="5">Lipoate-protein ligase B</fullName>
    </alternativeName>
    <alternativeName>
        <fullName evidence="5">Lipoyl/octanoyl transferase</fullName>
    </alternativeName>
    <alternativeName>
        <fullName evidence="5">Octanoyl-[acyl-carrier-protein]-protein N-octanoyltransferase</fullName>
    </alternativeName>
</protein>
<accession>A0A917C0B1</accession>
<reference evidence="7" key="2">
    <citation type="submission" date="2020-09" db="EMBL/GenBank/DDBJ databases">
        <authorList>
            <person name="Sun Q."/>
            <person name="Zhou Y."/>
        </authorList>
    </citation>
    <scope>NUCLEOTIDE SEQUENCE</scope>
    <source>
        <strain evidence="7">CGMCC 1.15254</strain>
    </source>
</reference>
<feature type="site" description="Lowers pKa of active site Cys" evidence="5">
    <location>
        <position position="172"/>
    </location>
</feature>
<dbReference type="EMBL" id="BMHV01000011">
    <property type="protein sequence ID" value="GGF63915.1"/>
    <property type="molecule type" value="Genomic_DNA"/>
</dbReference>
<dbReference type="PROSITE" id="PS51733">
    <property type="entry name" value="BPL_LPL_CATALYTIC"/>
    <property type="match status" value="1"/>
</dbReference>
<dbReference type="InterPro" id="IPR020605">
    <property type="entry name" value="Octanoyltransferase_CS"/>
</dbReference>
<comment type="subcellular location">
    <subcellularLocation>
        <location evidence="5">Cytoplasm</location>
    </subcellularLocation>
</comment>
<dbReference type="PROSITE" id="PS01313">
    <property type="entry name" value="LIPB"/>
    <property type="match status" value="1"/>
</dbReference>
<dbReference type="Proteomes" id="UP000632498">
    <property type="component" value="Unassembled WGS sequence"/>
</dbReference>
<evidence type="ECO:0000313" key="8">
    <source>
        <dbReference type="Proteomes" id="UP000632498"/>
    </source>
</evidence>
<evidence type="ECO:0000256" key="3">
    <source>
        <dbReference type="ARBA" id="ARBA00023315"/>
    </source>
</evidence>
<comment type="function">
    <text evidence="4 5">Catalyzes the transfer of endogenously produced octanoic acid from octanoyl-acyl-carrier-protein onto the lipoyl domains of lipoate-dependent enzymes. Lipoyl-ACP can also act as a substrate although octanoyl-ACP is likely to be the physiological substrate.</text>
</comment>
<dbReference type="InterPro" id="IPR045864">
    <property type="entry name" value="aa-tRNA-synth_II/BPL/LPL"/>
</dbReference>
<dbReference type="EC" id="2.3.1.181" evidence="5"/>
<feature type="active site" description="Acyl-thioester intermediate" evidence="5">
    <location>
        <position position="206"/>
    </location>
</feature>
<keyword evidence="2 5" id="KW-0808">Transferase</keyword>
<comment type="miscellaneous">
    <text evidence="5">In the reaction, the free carboxyl group of octanoic acid is attached via an amide linkage to the epsilon-amino group of a specific lysine residue of lipoyl domains of lipoate-dependent enzymes.</text>
</comment>
<feature type="binding site" evidence="5">
    <location>
        <begin position="103"/>
        <end position="110"/>
    </location>
    <ligand>
        <name>substrate</name>
    </ligand>
</feature>
<evidence type="ECO:0000256" key="2">
    <source>
        <dbReference type="ARBA" id="ARBA00022679"/>
    </source>
</evidence>
<comment type="caution">
    <text evidence="7">The sequence shown here is derived from an EMBL/GenBank/DDBJ whole genome shotgun (WGS) entry which is preliminary data.</text>
</comment>
<dbReference type="InterPro" id="IPR004143">
    <property type="entry name" value="BPL_LPL_catalytic"/>
</dbReference>
<dbReference type="Pfam" id="PF21948">
    <property type="entry name" value="LplA-B_cat"/>
    <property type="match status" value="1"/>
</dbReference>
<dbReference type="SUPFAM" id="SSF55681">
    <property type="entry name" value="Class II aaRS and biotin synthetases"/>
    <property type="match status" value="1"/>
</dbReference>
<dbReference type="NCBIfam" id="TIGR00214">
    <property type="entry name" value="lipB"/>
    <property type="match status" value="1"/>
</dbReference>
<evidence type="ECO:0000256" key="1">
    <source>
        <dbReference type="ARBA" id="ARBA00004821"/>
    </source>
</evidence>
<gene>
    <name evidence="5 7" type="primary">lipB</name>
    <name evidence="7" type="ORF">GCM10011332_17410</name>
</gene>
<feature type="binding site" evidence="5">
    <location>
        <begin position="175"/>
        <end position="177"/>
    </location>
    <ligand>
        <name>substrate</name>
    </ligand>
</feature>
<comment type="similarity">
    <text evidence="5">Belongs to the LipB family.</text>
</comment>
<dbReference type="GO" id="GO:0005737">
    <property type="term" value="C:cytoplasm"/>
    <property type="evidence" value="ECO:0007669"/>
    <property type="project" value="UniProtKB-SubCell"/>
</dbReference>
<dbReference type="AlphaFoldDB" id="A0A917C0B1"/>
<dbReference type="PANTHER" id="PTHR10993:SF7">
    <property type="entry name" value="LIPOYLTRANSFERASE 2, MITOCHONDRIAL-RELATED"/>
    <property type="match status" value="1"/>
</dbReference>
<comment type="catalytic activity">
    <reaction evidence="5">
        <text>octanoyl-[ACP] + L-lysyl-[protein] = N(6)-octanoyl-L-lysyl-[protein] + holo-[ACP] + H(+)</text>
        <dbReference type="Rhea" id="RHEA:17665"/>
        <dbReference type="Rhea" id="RHEA-COMP:9636"/>
        <dbReference type="Rhea" id="RHEA-COMP:9685"/>
        <dbReference type="Rhea" id="RHEA-COMP:9752"/>
        <dbReference type="Rhea" id="RHEA-COMP:9928"/>
        <dbReference type="ChEBI" id="CHEBI:15378"/>
        <dbReference type="ChEBI" id="CHEBI:29969"/>
        <dbReference type="ChEBI" id="CHEBI:64479"/>
        <dbReference type="ChEBI" id="CHEBI:78463"/>
        <dbReference type="ChEBI" id="CHEBI:78809"/>
        <dbReference type="EC" id="2.3.1.181"/>
    </reaction>
</comment>
<sequence length="246" mass="28202">MKCRTAFHLVAWYIQMIHIDQDMNDKKISTLMRNGIEWRFSDDEVPYETALSFMEQRVKEIAEGNAPECIWLLEHPPLYTAGTSAKQEDLIDPERFPVYDAGRGGQYTYHGPGQRIAYVMLDLSKRGRDIRKFVQNLEEWVIQTLATFNITGERRDGRVGIWVDRGMGREDKIGAIGVRVRKWVTFHGISLNVEPDLSHFNGIVPCGISEHGVTSLQDLGIWITMSEIDSLLMTCFDAVFEDESQE</sequence>
<evidence type="ECO:0000313" key="7">
    <source>
        <dbReference type="EMBL" id="GGF63915.1"/>
    </source>
</evidence>
<reference evidence="7" key="1">
    <citation type="journal article" date="2014" name="Int. J. Syst. Evol. Microbiol.">
        <title>Complete genome sequence of Corynebacterium casei LMG S-19264T (=DSM 44701T), isolated from a smear-ripened cheese.</title>
        <authorList>
            <consortium name="US DOE Joint Genome Institute (JGI-PGF)"/>
            <person name="Walter F."/>
            <person name="Albersmeier A."/>
            <person name="Kalinowski J."/>
            <person name="Ruckert C."/>
        </authorList>
    </citation>
    <scope>NUCLEOTIDE SEQUENCE</scope>
    <source>
        <strain evidence="7">CGMCC 1.15254</strain>
    </source>
</reference>
<feature type="binding site" evidence="5">
    <location>
        <begin position="188"/>
        <end position="190"/>
    </location>
    <ligand>
        <name>substrate</name>
    </ligand>
</feature>
<dbReference type="Gene3D" id="3.30.930.10">
    <property type="entry name" value="Bira Bifunctional Protein, Domain 2"/>
    <property type="match status" value="1"/>
</dbReference>
<keyword evidence="3 5" id="KW-0012">Acyltransferase</keyword>
<dbReference type="HAMAP" id="MF_00013">
    <property type="entry name" value="LipB"/>
    <property type="match status" value="1"/>
</dbReference>
<dbReference type="InterPro" id="IPR000544">
    <property type="entry name" value="Octanoyltransferase"/>
</dbReference>
<keyword evidence="5" id="KW-0963">Cytoplasm</keyword>
<comment type="pathway">
    <text evidence="1 5">Protein modification; protein lipoylation via endogenous pathway; protein N(6)-(lipoyl)lysine from octanoyl-[acyl-carrier-protein]: step 1/2.</text>
</comment>
<evidence type="ECO:0000259" key="6">
    <source>
        <dbReference type="PROSITE" id="PS51733"/>
    </source>
</evidence>